<organism evidence="6 7">
    <name type="scientific">Actinospica acidithermotolerans</name>
    <dbReference type="NCBI Taxonomy" id="2828514"/>
    <lineage>
        <taxon>Bacteria</taxon>
        <taxon>Bacillati</taxon>
        <taxon>Actinomycetota</taxon>
        <taxon>Actinomycetes</taxon>
        <taxon>Catenulisporales</taxon>
        <taxon>Actinospicaceae</taxon>
        <taxon>Actinospica</taxon>
    </lineage>
</organism>
<proteinExistence type="predicted"/>
<keyword evidence="1" id="KW-0285">Flavoprotein</keyword>
<gene>
    <name evidence="6" type="ORF">KDK95_28970</name>
</gene>
<evidence type="ECO:0000256" key="3">
    <source>
        <dbReference type="ARBA" id="ARBA00023002"/>
    </source>
</evidence>
<accession>A0A941IJ56</accession>
<dbReference type="SUPFAM" id="SSF51679">
    <property type="entry name" value="Bacterial luciferase-like"/>
    <property type="match status" value="1"/>
</dbReference>
<name>A0A941IJ56_9ACTN</name>
<evidence type="ECO:0000313" key="6">
    <source>
        <dbReference type="EMBL" id="MBR7830370.1"/>
    </source>
</evidence>
<sequence length="272" mass="28352">MTLEIGVILPTSTPDPSTPILGDIREAARLAEQLGLDSVWSTDHLIASAPILDSTAVLGVAAGATERIRIGYGVLLLALRPVAWAAKQISTLQYVSGGRLEVGVGTGGVNHGDIGWRAAGQSFADRGPRTDEALRRLPSLIAGEPTVLEDDTEVTLAPGASVPPIFVGGESLRARRRAAEFGEAWISIGAAPEDIAKHRAQLAELAAAHERPAPYPIVVATNLAGDRKQALDQLAAYAAAGTRRVVVPPTGADWRAAYESAAALKQELAASL</sequence>
<dbReference type="InterPro" id="IPR036661">
    <property type="entry name" value="Luciferase-like_sf"/>
</dbReference>
<keyword evidence="2" id="KW-0288">FMN</keyword>
<dbReference type="GO" id="GO:0008726">
    <property type="term" value="F:alkanesulfonate monooxygenase activity"/>
    <property type="evidence" value="ECO:0007669"/>
    <property type="project" value="TreeGrafter"/>
</dbReference>
<protein>
    <submittedName>
        <fullName evidence="6">LLM class flavin-dependent oxidoreductase</fullName>
    </submittedName>
</protein>
<keyword evidence="4" id="KW-0503">Monooxygenase</keyword>
<reference evidence="6" key="1">
    <citation type="submission" date="2021-04" db="EMBL/GenBank/DDBJ databases">
        <title>Genome based classification of Actinospica acidithermotolerans sp. nov., an actinobacterium isolated from an Indonesian hot spring.</title>
        <authorList>
            <person name="Kusuma A.B."/>
            <person name="Putra K.E."/>
            <person name="Nafisah S."/>
            <person name="Loh J."/>
            <person name="Nouioui I."/>
            <person name="Goodfellow M."/>
        </authorList>
    </citation>
    <scope>NUCLEOTIDE SEQUENCE</scope>
    <source>
        <strain evidence="6">MGRD01-02</strain>
    </source>
</reference>
<keyword evidence="3" id="KW-0560">Oxidoreductase</keyword>
<feature type="domain" description="Luciferase-like" evidence="5">
    <location>
        <begin position="5"/>
        <end position="257"/>
    </location>
</feature>
<dbReference type="Proteomes" id="UP000676325">
    <property type="component" value="Unassembled WGS sequence"/>
</dbReference>
<dbReference type="GO" id="GO:0046306">
    <property type="term" value="P:alkanesulfonate catabolic process"/>
    <property type="evidence" value="ECO:0007669"/>
    <property type="project" value="TreeGrafter"/>
</dbReference>
<keyword evidence="7" id="KW-1185">Reference proteome</keyword>
<evidence type="ECO:0000256" key="4">
    <source>
        <dbReference type="ARBA" id="ARBA00023033"/>
    </source>
</evidence>
<evidence type="ECO:0000256" key="2">
    <source>
        <dbReference type="ARBA" id="ARBA00022643"/>
    </source>
</evidence>
<dbReference type="Gene3D" id="3.20.20.30">
    <property type="entry name" value="Luciferase-like domain"/>
    <property type="match status" value="1"/>
</dbReference>
<dbReference type="Pfam" id="PF00296">
    <property type="entry name" value="Bac_luciferase"/>
    <property type="match status" value="1"/>
</dbReference>
<dbReference type="InterPro" id="IPR050172">
    <property type="entry name" value="SsuD_RutA_monooxygenase"/>
</dbReference>
<dbReference type="InterPro" id="IPR011251">
    <property type="entry name" value="Luciferase-like_dom"/>
</dbReference>
<dbReference type="AlphaFoldDB" id="A0A941IJ56"/>
<evidence type="ECO:0000259" key="5">
    <source>
        <dbReference type="Pfam" id="PF00296"/>
    </source>
</evidence>
<comment type="caution">
    <text evidence="6">The sequence shown here is derived from an EMBL/GenBank/DDBJ whole genome shotgun (WGS) entry which is preliminary data.</text>
</comment>
<dbReference type="PANTHER" id="PTHR42847:SF4">
    <property type="entry name" value="ALKANESULFONATE MONOOXYGENASE-RELATED"/>
    <property type="match status" value="1"/>
</dbReference>
<evidence type="ECO:0000313" key="7">
    <source>
        <dbReference type="Proteomes" id="UP000676325"/>
    </source>
</evidence>
<dbReference type="RefSeq" id="WP_212521495.1">
    <property type="nucleotide sequence ID" value="NZ_JAGSOH010000128.1"/>
</dbReference>
<dbReference type="PANTHER" id="PTHR42847">
    <property type="entry name" value="ALKANESULFONATE MONOOXYGENASE"/>
    <property type="match status" value="1"/>
</dbReference>
<evidence type="ECO:0000256" key="1">
    <source>
        <dbReference type="ARBA" id="ARBA00022630"/>
    </source>
</evidence>
<dbReference type="EMBL" id="JAGSOH010000128">
    <property type="protein sequence ID" value="MBR7830370.1"/>
    <property type="molecule type" value="Genomic_DNA"/>
</dbReference>